<evidence type="ECO:0000256" key="3">
    <source>
        <dbReference type="ARBA" id="ARBA00022692"/>
    </source>
</evidence>
<keyword evidence="9" id="KW-1185">Reference proteome</keyword>
<dbReference type="GO" id="GO:0055085">
    <property type="term" value="P:transmembrane transport"/>
    <property type="evidence" value="ECO:0007669"/>
    <property type="project" value="InterPro"/>
</dbReference>
<dbReference type="RefSeq" id="WP_093340070.1">
    <property type="nucleotide sequence ID" value="NZ_FOUY01000006.1"/>
</dbReference>
<reference evidence="8 9" key="1">
    <citation type="submission" date="2016-10" db="EMBL/GenBank/DDBJ databases">
        <authorList>
            <person name="de Groot N.N."/>
        </authorList>
    </citation>
    <scope>NUCLEOTIDE SEQUENCE [LARGE SCALE GENOMIC DNA]</scope>
    <source>
        <strain evidence="8 9">CGMCC 4.1877</strain>
    </source>
</reference>
<evidence type="ECO:0000256" key="6">
    <source>
        <dbReference type="RuleBase" id="RU363032"/>
    </source>
</evidence>
<dbReference type="PANTHER" id="PTHR30177">
    <property type="entry name" value="GLYCINE BETAINE/L-PROLINE TRANSPORT SYSTEM PERMEASE PROTEIN PROW"/>
    <property type="match status" value="1"/>
</dbReference>
<keyword evidence="5 6" id="KW-0472">Membrane</keyword>
<dbReference type="PROSITE" id="PS50928">
    <property type="entry name" value="ABC_TM1"/>
    <property type="match status" value="1"/>
</dbReference>
<keyword evidence="3 6" id="KW-0812">Transmembrane</keyword>
<dbReference type="OrthoDB" id="9801163at2"/>
<evidence type="ECO:0000256" key="5">
    <source>
        <dbReference type="ARBA" id="ARBA00023136"/>
    </source>
</evidence>
<dbReference type="InterPro" id="IPR035906">
    <property type="entry name" value="MetI-like_sf"/>
</dbReference>
<dbReference type="EMBL" id="FOUY01000006">
    <property type="protein sequence ID" value="SFN03305.1"/>
    <property type="molecule type" value="Genomic_DNA"/>
</dbReference>
<feature type="transmembrane region" description="Helical" evidence="6">
    <location>
        <begin position="64"/>
        <end position="84"/>
    </location>
</feature>
<keyword evidence="2 6" id="KW-0813">Transport</keyword>
<gene>
    <name evidence="8" type="ORF">SAMN05216207_1006214</name>
</gene>
<evidence type="ECO:0000256" key="2">
    <source>
        <dbReference type="ARBA" id="ARBA00022448"/>
    </source>
</evidence>
<dbReference type="GO" id="GO:0005886">
    <property type="term" value="C:plasma membrane"/>
    <property type="evidence" value="ECO:0007669"/>
    <property type="project" value="UniProtKB-SubCell"/>
</dbReference>
<comment type="subcellular location">
    <subcellularLocation>
        <location evidence="6">Cell membrane</location>
        <topology evidence="6">Multi-pass membrane protein</topology>
    </subcellularLocation>
    <subcellularLocation>
        <location evidence="1">Membrane</location>
        <topology evidence="1">Multi-pass membrane protein</topology>
    </subcellularLocation>
</comment>
<feature type="transmembrane region" description="Helical" evidence="6">
    <location>
        <begin position="195"/>
        <end position="216"/>
    </location>
</feature>
<dbReference type="STRING" id="260086.SAMN05216207_1006214"/>
<proteinExistence type="inferred from homology"/>
<dbReference type="SUPFAM" id="SSF161098">
    <property type="entry name" value="MetI-like"/>
    <property type="match status" value="1"/>
</dbReference>
<dbReference type="AlphaFoldDB" id="A0A1I4VQC1"/>
<feature type="transmembrane region" description="Helical" evidence="6">
    <location>
        <begin position="144"/>
        <end position="170"/>
    </location>
</feature>
<comment type="similarity">
    <text evidence="6">Belongs to the binding-protein-dependent transport system permease family.</text>
</comment>
<dbReference type="CDD" id="cd06261">
    <property type="entry name" value="TM_PBP2"/>
    <property type="match status" value="1"/>
</dbReference>
<evidence type="ECO:0000256" key="1">
    <source>
        <dbReference type="ARBA" id="ARBA00004141"/>
    </source>
</evidence>
<evidence type="ECO:0000256" key="4">
    <source>
        <dbReference type="ARBA" id="ARBA00022989"/>
    </source>
</evidence>
<dbReference type="PANTHER" id="PTHR30177:SF4">
    <property type="entry name" value="OSMOPROTECTANT IMPORT PERMEASE PROTEIN OSMW"/>
    <property type="match status" value="1"/>
</dbReference>
<name>A0A1I4VQC1_PSUAM</name>
<dbReference type="GO" id="GO:0031460">
    <property type="term" value="P:glycine betaine transport"/>
    <property type="evidence" value="ECO:0007669"/>
    <property type="project" value="TreeGrafter"/>
</dbReference>
<protein>
    <submittedName>
        <fullName evidence="8">Osmoprotectant transport system permease protein</fullName>
    </submittedName>
</protein>
<feature type="transmembrane region" description="Helical" evidence="6">
    <location>
        <begin position="20"/>
        <end position="43"/>
    </location>
</feature>
<dbReference type="Pfam" id="PF00528">
    <property type="entry name" value="BPD_transp_1"/>
    <property type="match status" value="1"/>
</dbReference>
<evidence type="ECO:0000259" key="7">
    <source>
        <dbReference type="PROSITE" id="PS50928"/>
    </source>
</evidence>
<accession>A0A1I4VQC1</accession>
<dbReference type="Gene3D" id="1.10.3720.10">
    <property type="entry name" value="MetI-like"/>
    <property type="match status" value="1"/>
</dbReference>
<organism evidence="8 9">
    <name type="scientific">Pseudonocardia ammonioxydans</name>
    <dbReference type="NCBI Taxonomy" id="260086"/>
    <lineage>
        <taxon>Bacteria</taxon>
        <taxon>Bacillati</taxon>
        <taxon>Actinomycetota</taxon>
        <taxon>Actinomycetes</taxon>
        <taxon>Pseudonocardiales</taxon>
        <taxon>Pseudonocardiaceae</taxon>
        <taxon>Pseudonocardia</taxon>
    </lineage>
</organism>
<feature type="domain" description="ABC transmembrane type-1" evidence="7">
    <location>
        <begin position="18"/>
        <end position="213"/>
    </location>
</feature>
<dbReference type="Proteomes" id="UP000199614">
    <property type="component" value="Unassembled WGS sequence"/>
</dbReference>
<evidence type="ECO:0000313" key="9">
    <source>
        <dbReference type="Proteomes" id="UP000199614"/>
    </source>
</evidence>
<keyword evidence="4 6" id="KW-1133">Transmembrane helix</keyword>
<dbReference type="InterPro" id="IPR000515">
    <property type="entry name" value="MetI-like"/>
</dbReference>
<evidence type="ECO:0000313" key="8">
    <source>
        <dbReference type="EMBL" id="SFN03305.1"/>
    </source>
</evidence>
<sequence length="227" mass="23815">MDFFTYVGSELDELVFYGQQHFLLVAIAVGIAGAISLAAGMLLHTNRLTPDSWSKPLRIGSREGLLVASSAALTIPSLALFGLLQPVLGLGATPSLTALAIYSIYPILRNVVAGLSSVDDAVLESARGMGMGPVRRMLSIQLPLAWPVILSGIRVAVLIIIGIAVVAGAINGPGFGSSLFLGLQRLGSVNSFNQVLAATLGCLVVAAVYELVFWAVQRFTTPRGIRV</sequence>
<feature type="transmembrane region" description="Helical" evidence="6">
    <location>
        <begin position="90"/>
        <end position="108"/>
    </location>
</feature>
<dbReference type="InterPro" id="IPR051204">
    <property type="entry name" value="ABC_transp_perm/SBD"/>
</dbReference>